<comment type="caution">
    <text evidence="1">The sequence shown here is derived from an EMBL/GenBank/DDBJ whole genome shotgun (WGS) entry which is preliminary data.</text>
</comment>
<sequence>MYNEHNDSPSYNGYNFRRSSQTLGTRSRPFSYNNLKLYFLWGTFCPYDYVTWEREVESLFYSYAENGIASNQQWSLMKQPLRIRCRVGNHEGLGQGQPDVKFIESSMVVESLKVKEHSQAKIEENLKIHVVE</sequence>
<name>A0ACC0BUM5_CATRO</name>
<keyword evidence="2" id="KW-1185">Reference proteome</keyword>
<evidence type="ECO:0000313" key="1">
    <source>
        <dbReference type="EMBL" id="KAI5676366.1"/>
    </source>
</evidence>
<accession>A0ACC0BUM5</accession>
<reference evidence="2" key="1">
    <citation type="journal article" date="2023" name="Nat. Plants">
        <title>Single-cell RNA sequencing provides a high-resolution roadmap for understanding the multicellular compartmentation of specialized metabolism.</title>
        <authorList>
            <person name="Sun S."/>
            <person name="Shen X."/>
            <person name="Li Y."/>
            <person name="Li Y."/>
            <person name="Wang S."/>
            <person name="Li R."/>
            <person name="Zhang H."/>
            <person name="Shen G."/>
            <person name="Guo B."/>
            <person name="Wei J."/>
            <person name="Xu J."/>
            <person name="St-Pierre B."/>
            <person name="Chen S."/>
            <person name="Sun C."/>
        </authorList>
    </citation>
    <scope>NUCLEOTIDE SEQUENCE [LARGE SCALE GENOMIC DNA]</scope>
</reference>
<evidence type="ECO:0000313" key="2">
    <source>
        <dbReference type="Proteomes" id="UP001060085"/>
    </source>
</evidence>
<gene>
    <name evidence="1" type="ORF">M9H77_07316</name>
</gene>
<proteinExistence type="predicted"/>
<organism evidence="1 2">
    <name type="scientific">Catharanthus roseus</name>
    <name type="common">Madagascar periwinkle</name>
    <name type="synonym">Vinca rosea</name>
    <dbReference type="NCBI Taxonomy" id="4058"/>
    <lineage>
        <taxon>Eukaryota</taxon>
        <taxon>Viridiplantae</taxon>
        <taxon>Streptophyta</taxon>
        <taxon>Embryophyta</taxon>
        <taxon>Tracheophyta</taxon>
        <taxon>Spermatophyta</taxon>
        <taxon>Magnoliopsida</taxon>
        <taxon>eudicotyledons</taxon>
        <taxon>Gunneridae</taxon>
        <taxon>Pentapetalae</taxon>
        <taxon>asterids</taxon>
        <taxon>lamiids</taxon>
        <taxon>Gentianales</taxon>
        <taxon>Apocynaceae</taxon>
        <taxon>Rauvolfioideae</taxon>
        <taxon>Vinceae</taxon>
        <taxon>Catharanthinae</taxon>
        <taxon>Catharanthus</taxon>
    </lineage>
</organism>
<protein>
    <submittedName>
        <fullName evidence="1">Uncharacterized protein</fullName>
    </submittedName>
</protein>
<dbReference type="Proteomes" id="UP001060085">
    <property type="component" value="Linkage Group LG02"/>
</dbReference>
<dbReference type="EMBL" id="CM044702">
    <property type="protein sequence ID" value="KAI5676366.1"/>
    <property type="molecule type" value="Genomic_DNA"/>
</dbReference>